<feature type="domain" description="Sucrose phosphatase-like" evidence="2">
    <location>
        <begin position="12"/>
        <end position="240"/>
    </location>
</feature>
<evidence type="ECO:0000313" key="3">
    <source>
        <dbReference type="EMBL" id="GAW92350.1"/>
    </source>
</evidence>
<dbReference type="InterPro" id="IPR006380">
    <property type="entry name" value="SPP-like_dom"/>
</dbReference>
<accession>A0A1Z5HSV7</accession>
<name>A0A1Z5HSV7_9FIRM</name>
<sequence>MQPATRKTRTPFFLATDLDNTLVGDEKSLLKLNELLKRKKVQLIYLTGRYWESARKVMSAYNLLPPAAVVTDVGVEIRFAPDFEPDPVWKSLMKQNWEPEKIKILLRNYRFLELKQLPHQERLAYRLIENRHNIEHRLSSTLKKHGLQARVIVSSGVDVDILPPLAGKGNALKYVQHKLGIPNQRILVCGDSGNDLDMLLLGLPGVVVSNAQPEVLEHCLPHTVYRASKPYAQGIMEALEKVNLY</sequence>
<dbReference type="SUPFAM" id="SSF56784">
    <property type="entry name" value="HAD-like"/>
    <property type="match status" value="1"/>
</dbReference>
<dbReference type="Proteomes" id="UP000197032">
    <property type="component" value="Unassembled WGS sequence"/>
</dbReference>
<proteinExistence type="predicted"/>
<organism evidence="3 4">
    <name type="scientific">Calderihabitans maritimus</name>
    <dbReference type="NCBI Taxonomy" id="1246530"/>
    <lineage>
        <taxon>Bacteria</taxon>
        <taxon>Bacillati</taxon>
        <taxon>Bacillota</taxon>
        <taxon>Clostridia</taxon>
        <taxon>Neomoorellales</taxon>
        <taxon>Calderihabitantaceae</taxon>
        <taxon>Calderihabitans</taxon>
    </lineage>
</organism>
<dbReference type="InterPro" id="IPR006379">
    <property type="entry name" value="HAD-SF_hydro_IIB"/>
</dbReference>
<dbReference type="NCBIfam" id="TIGR01482">
    <property type="entry name" value="SPP-subfamily"/>
    <property type="match status" value="1"/>
</dbReference>
<reference evidence="4" key="1">
    <citation type="journal article" date="2017" name="Appl. Environ. Microbiol.">
        <title>Genomic analysis of Calderihabitans maritimus KKC1, a thermophilic hydrogenogenic carboxydotrophic bacterium isolated from marine sediment.</title>
        <authorList>
            <person name="Omae K."/>
            <person name="Yoneda Y."/>
            <person name="Fukuyama Y."/>
            <person name="Yoshida T."/>
            <person name="Sako Y."/>
        </authorList>
    </citation>
    <scope>NUCLEOTIDE SEQUENCE [LARGE SCALE GENOMIC DNA]</scope>
    <source>
        <strain evidence="4">KKC1</strain>
    </source>
</reference>
<keyword evidence="1" id="KW-0378">Hydrolase</keyword>
<dbReference type="SFLD" id="SFLDS00003">
    <property type="entry name" value="Haloacid_Dehalogenase"/>
    <property type="match status" value="1"/>
</dbReference>
<dbReference type="InterPro" id="IPR036412">
    <property type="entry name" value="HAD-like_sf"/>
</dbReference>
<evidence type="ECO:0000256" key="1">
    <source>
        <dbReference type="ARBA" id="ARBA00022801"/>
    </source>
</evidence>
<dbReference type="NCBIfam" id="TIGR01484">
    <property type="entry name" value="HAD-SF-IIB"/>
    <property type="match status" value="1"/>
</dbReference>
<dbReference type="AlphaFoldDB" id="A0A1Z5HSV7"/>
<dbReference type="EMBL" id="BDGJ01000071">
    <property type="protein sequence ID" value="GAW92350.1"/>
    <property type="molecule type" value="Genomic_DNA"/>
</dbReference>
<dbReference type="SFLD" id="SFLDG01140">
    <property type="entry name" value="C2.B:_Phosphomannomutase_and_P"/>
    <property type="match status" value="1"/>
</dbReference>
<dbReference type="PANTHER" id="PTHR46521">
    <property type="entry name" value="SUCROSE-PHOSPHATASE 2-RELATED"/>
    <property type="match status" value="1"/>
</dbReference>
<dbReference type="InterPro" id="IPR023214">
    <property type="entry name" value="HAD_sf"/>
</dbReference>
<dbReference type="GO" id="GO:0016791">
    <property type="term" value="F:phosphatase activity"/>
    <property type="evidence" value="ECO:0007669"/>
    <property type="project" value="UniProtKB-ARBA"/>
</dbReference>
<dbReference type="SFLD" id="SFLDG01141">
    <property type="entry name" value="C2.B.1:_Sucrose_Phosphatase_Li"/>
    <property type="match status" value="1"/>
</dbReference>
<dbReference type="Gene3D" id="3.40.50.1000">
    <property type="entry name" value="HAD superfamily/HAD-like"/>
    <property type="match status" value="1"/>
</dbReference>
<evidence type="ECO:0000259" key="2">
    <source>
        <dbReference type="Pfam" id="PF05116"/>
    </source>
</evidence>
<gene>
    <name evidence="3" type="ORF">KKC1_15050</name>
</gene>
<dbReference type="InterPro" id="IPR051518">
    <property type="entry name" value="Sucrose_Phosphatase"/>
</dbReference>
<protein>
    <submittedName>
        <fullName evidence="3">Sucrose-phosphate phosphatase</fullName>
    </submittedName>
</protein>
<dbReference type="OrthoDB" id="9781413at2"/>
<dbReference type="RefSeq" id="WP_088553726.1">
    <property type="nucleotide sequence ID" value="NZ_BDGJ01000071.1"/>
</dbReference>
<dbReference type="PANTHER" id="PTHR46521:SF4">
    <property type="entry name" value="SUCROSE-PHOSPHATASE 2-RELATED"/>
    <property type="match status" value="1"/>
</dbReference>
<comment type="caution">
    <text evidence="3">The sequence shown here is derived from an EMBL/GenBank/DDBJ whole genome shotgun (WGS) entry which is preliminary data.</text>
</comment>
<dbReference type="Pfam" id="PF05116">
    <property type="entry name" value="S6PP"/>
    <property type="match status" value="1"/>
</dbReference>
<dbReference type="Gene3D" id="3.90.1070.10">
    <property type="match status" value="1"/>
</dbReference>
<keyword evidence="4" id="KW-1185">Reference proteome</keyword>
<evidence type="ECO:0000313" key="4">
    <source>
        <dbReference type="Proteomes" id="UP000197032"/>
    </source>
</evidence>